<dbReference type="AlphaFoldDB" id="A0A139SUQ0"/>
<dbReference type="EMBL" id="LSZO01000144">
    <property type="protein sequence ID" value="KXU38319.1"/>
    <property type="molecule type" value="Genomic_DNA"/>
</dbReference>
<reference evidence="2 3" key="1">
    <citation type="submission" date="2016-02" db="EMBL/GenBank/DDBJ databases">
        <authorList>
            <person name="Wen L."/>
            <person name="He K."/>
            <person name="Yang H."/>
        </authorList>
    </citation>
    <scope>NUCLEOTIDE SEQUENCE [LARGE SCALE GENOMIC DNA]</scope>
    <source>
        <strain evidence="2 3">CV58</strain>
    </source>
</reference>
<dbReference type="OrthoDB" id="8970903at2"/>
<protein>
    <submittedName>
        <fullName evidence="2">Uncharacterized protein</fullName>
    </submittedName>
</protein>
<name>A0A139SUQ0_9GAMM</name>
<sequence>MNLCPRWLFRHNVGKVLLWTLLLLALAVAANVLGIYLLGSINHWKNWLDAAAGYFLIWRLCLYAATIYGWRWMRRRLLAREAGDDARKRLIRAEIAAVIAVAALEISLMVQD</sequence>
<accession>A0A139SUQ0</accession>
<keyword evidence="1" id="KW-0812">Transmembrane</keyword>
<gene>
    <name evidence="2" type="ORF">AXE65_01770</name>
</gene>
<feature type="transmembrane region" description="Helical" evidence="1">
    <location>
        <begin position="90"/>
        <end position="110"/>
    </location>
</feature>
<keyword evidence="1" id="KW-0472">Membrane</keyword>
<dbReference type="Proteomes" id="UP000072660">
    <property type="component" value="Unassembled WGS sequence"/>
</dbReference>
<keyword evidence="1" id="KW-1133">Transmembrane helix</keyword>
<feature type="transmembrane region" description="Helical" evidence="1">
    <location>
        <begin position="51"/>
        <end position="70"/>
    </location>
</feature>
<keyword evidence="3" id="KW-1185">Reference proteome</keyword>
<organism evidence="2 3">
    <name type="scientific">Ventosimonas gracilis</name>
    <dbReference type="NCBI Taxonomy" id="1680762"/>
    <lineage>
        <taxon>Bacteria</taxon>
        <taxon>Pseudomonadati</taxon>
        <taxon>Pseudomonadota</taxon>
        <taxon>Gammaproteobacteria</taxon>
        <taxon>Pseudomonadales</taxon>
        <taxon>Ventosimonadaceae</taxon>
        <taxon>Ventosimonas</taxon>
    </lineage>
</organism>
<evidence type="ECO:0000256" key="1">
    <source>
        <dbReference type="SAM" id="Phobius"/>
    </source>
</evidence>
<proteinExistence type="predicted"/>
<evidence type="ECO:0000313" key="3">
    <source>
        <dbReference type="Proteomes" id="UP000072660"/>
    </source>
</evidence>
<feature type="transmembrane region" description="Helical" evidence="1">
    <location>
        <begin position="16"/>
        <end position="39"/>
    </location>
</feature>
<evidence type="ECO:0000313" key="2">
    <source>
        <dbReference type="EMBL" id="KXU38319.1"/>
    </source>
</evidence>
<comment type="caution">
    <text evidence="2">The sequence shown here is derived from an EMBL/GenBank/DDBJ whole genome shotgun (WGS) entry which is preliminary data.</text>
</comment>
<dbReference type="RefSeq" id="WP_068389714.1">
    <property type="nucleotide sequence ID" value="NZ_LSZO01000144.1"/>
</dbReference>